<dbReference type="Proteomes" id="UP000830375">
    <property type="component" value="Unassembled WGS sequence"/>
</dbReference>
<protein>
    <recommendedName>
        <fullName evidence="3">Reverse transcriptase domain-containing protein</fullName>
    </recommendedName>
</protein>
<dbReference type="PANTHER" id="PTHR19446">
    <property type="entry name" value="REVERSE TRANSCRIPTASES"/>
    <property type="match status" value="1"/>
</dbReference>
<feature type="compositionally biased region" description="Basic and acidic residues" evidence="2">
    <location>
        <begin position="1000"/>
        <end position="1010"/>
    </location>
</feature>
<evidence type="ECO:0000256" key="1">
    <source>
        <dbReference type="SAM" id="Coils"/>
    </source>
</evidence>
<keyword evidence="1" id="KW-0175">Coiled coil</keyword>
<sequence length="1117" mass="126664">MACLKGGRVRQRTGIVAHTSNKVLVTDPGQMEEEPGPESPHSARNLQAAPVPLQSGKPEHRWVKWPAANSKEWPQLDEDIDKIMEITSKGDVDYKLLAMCTFITTIGAERFGVAEWPTGSKSARPNRREHKISQLRQELKTLKRRFRTANEEERSALSELRKILRTKLVTLRRAEWHRKKGKEKGKKRKAFINNPFSFTKRLLGQKKSGNLSCPVEKINHHLNITFGDPLREQELGPCEALVKPPKPSVKFNTSEPTLKEVKEAVMASRSSSSPGPSGVSYRVYKQCPKVLVRLWRIIKEEESSNIEQFRIISLLSVEGKIFFKILSQRLMEFLLKNDYIDTSVQKGGVPGVPGCLEHTGVVTQLIREARESRGDLATLWLDLTNAYGSIPHKLVEIALTRHHVPENITNLILDYYNNFLLRVTSGSSTSAWQRLEKGIITGCPISVPLFSLAMNMIVKSAEVECRGPLSKSGTRQPPIRAFMDDLTVTTTSVPGCRWLLQGLERLVSWARMSFKPAKSRSLVLKKGKVVDRFRFAIGGTPIPLVTEKSVKSLGKVFNSSLRDTDALQQTRADLTTWLAAIDKSGLPGKFKTWIYQHGVLPRILWPLLVYETPISTVEKLERTISQFLRRWLGLPRSLSSIALYGHSTMLQLPISGLSEEFKVTRARELMMYRDSSDKKVASAGILVKTGRKWKAQEAVNRAEARLQHNVLVGNSAVGRAGLGSFPKPRYDKARGREKRQMVQDEVRAEVEEDRRIKMVAMYQQGAWTRWEHAEQRKVTWSELWRREPQHIKFLIQSVYDALSEGRYRWRHDQVLRALADIVSTAIINCKYQHTPKKSITFVRAGEKAQQRQSPPGGLLNTAQDWKLQVDLGRQFKFPEYILSTSLRPDMVITSDASKQVVLVKLTVPWEDRMEEAHERKRAKYAEIVVECRNKGWKARCEPVEVGSRGFAGQSLPRTLKLLGVKGQLCRRAIKTIIEAAEKASRWLWIQRGDPWSSEQLGHKSGADHPRLGHPSEGATDKKCLQQRQQGKFTISTFLMGTSDFRKVLSGLPATRGRLAIILTLTLHRLLHYTLGYISHVPLHGLHLHLQSIRHTIRPNPNSIFYPFAYPSPLPLAP</sequence>
<comment type="caution">
    <text evidence="4">The sequence shown here is derived from an EMBL/GenBank/DDBJ whole genome shotgun (WGS) entry which is preliminary data.</text>
</comment>
<gene>
    <name evidence="4" type="ORF">H4Q32_002532</name>
</gene>
<organism evidence="4 5">
    <name type="scientific">Labeo rohita</name>
    <name type="common">Indian major carp</name>
    <name type="synonym">Cyprinus rohita</name>
    <dbReference type="NCBI Taxonomy" id="84645"/>
    <lineage>
        <taxon>Eukaryota</taxon>
        <taxon>Metazoa</taxon>
        <taxon>Chordata</taxon>
        <taxon>Craniata</taxon>
        <taxon>Vertebrata</taxon>
        <taxon>Euteleostomi</taxon>
        <taxon>Actinopterygii</taxon>
        <taxon>Neopterygii</taxon>
        <taxon>Teleostei</taxon>
        <taxon>Ostariophysi</taxon>
        <taxon>Cypriniformes</taxon>
        <taxon>Cyprinidae</taxon>
        <taxon>Labeoninae</taxon>
        <taxon>Labeonini</taxon>
        <taxon>Labeo</taxon>
    </lineage>
</organism>
<name>A0ABQ8MP59_LABRO</name>
<keyword evidence="5" id="KW-1185">Reference proteome</keyword>
<reference evidence="4 5" key="1">
    <citation type="submission" date="2022-01" db="EMBL/GenBank/DDBJ databases">
        <title>A high-quality chromosome-level genome assembly of rohu carp, Labeo rohita.</title>
        <authorList>
            <person name="Arick M.A. II"/>
            <person name="Hsu C.-Y."/>
            <person name="Magbanua Z."/>
            <person name="Pechanova O."/>
            <person name="Grover C."/>
            <person name="Miller E."/>
            <person name="Thrash A."/>
            <person name="Ezzel L."/>
            <person name="Alam S."/>
            <person name="Benzie J."/>
            <person name="Hamilton M."/>
            <person name="Karsi A."/>
            <person name="Lawrence M.L."/>
            <person name="Peterson D.G."/>
        </authorList>
    </citation>
    <scope>NUCLEOTIDE SEQUENCE [LARGE SCALE GENOMIC DNA]</scope>
    <source>
        <strain evidence="5">BAU-BD-2019</strain>
        <tissue evidence="4">Blood</tissue>
    </source>
</reference>
<dbReference type="PROSITE" id="PS50878">
    <property type="entry name" value="RT_POL"/>
    <property type="match status" value="1"/>
</dbReference>
<evidence type="ECO:0000256" key="2">
    <source>
        <dbReference type="SAM" id="MobiDB-lite"/>
    </source>
</evidence>
<dbReference type="InterPro" id="IPR000477">
    <property type="entry name" value="RT_dom"/>
</dbReference>
<feature type="domain" description="Reverse transcriptase" evidence="3">
    <location>
        <begin position="279"/>
        <end position="542"/>
    </location>
</feature>
<proteinExistence type="predicted"/>
<evidence type="ECO:0000313" key="5">
    <source>
        <dbReference type="Proteomes" id="UP000830375"/>
    </source>
</evidence>
<dbReference type="SUPFAM" id="SSF56672">
    <property type="entry name" value="DNA/RNA polymerases"/>
    <property type="match status" value="1"/>
</dbReference>
<evidence type="ECO:0000259" key="3">
    <source>
        <dbReference type="PROSITE" id="PS50878"/>
    </source>
</evidence>
<dbReference type="EMBL" id="JACTAM010000005">
    <property type="protein sequence ID" value="KAI2664351.1"/>
    <property type="molecule type" value="Genomic_DNA"/>
</dbReference>
<dbReference type="CDD" id="cd01650">
    <property type="entry name" value="RT_nLTR_like"/>
    <property type="match status" value="1"/>
</dbReference>
<dbReference type="InterPro" id="IPR043502">
    <property type="entry name" value="DNA/RNA_pol_sf"/>
</dbReference>
<dbReference type="Pfam" id="PF00078">
    <property type="entry name" value="RVT_1"/>
    <property type="match status" value="1"/>
</dbReference>
<feature type="coiled-coil region" evidence="1">
    <location>
        <begin position="132"/>
        <end position="159"/>
    </location>
</feature>
<accession>A0ABQ8MP59</accession>
<feature type="region of interest" description="Disordered" evidence="2">
    <location>
        <begin position="999"/>
        <end position="1018"/>
    </location>
</feature>
<evidence type="ECO:0000313" key="4">
    <source>
        <dbReference type="EMBL" id="KAI2664351.1"/>
    </source>
</evidence>